<dbReference type="InterPro" id="IPR018060">
    <property type="entry name" value="HTH_AraC"/>
</dbReference>
<dbReference type="GO" id="GO:0043565">
    <property type="term" value="F:sequence-specific DNA binding"/>
    <property type="evidence" value="ECO:0007669"/>
    <property type="project" value="InterPro"/>
</dbReference>
<dbReference type="InterPro" id="IPR053142">
    <property type="entry name" value="PchR_regulatory_protein"/>
</dbReference>
<dbReference type="PROSITE" id="PS01124">
    <property type="entry name" value="HTH_ARAC_FAMILY_2"/>
    <property type="match status" value="1"/>
</dbReference>
<dbReference type="AlphaFoldDB" id="A0A1H3X914"/>
<dbReference type="InterPro" id="IPR020449">
    <property type="entry name" value="Tscrpt_reg_AraC-type_HTH"/>
</dbReference>
<dbReference type="RefSeq" id="WP_089757970.1">
    <property type="nucleotide sequence ID" value="NZ_BKAT01000012.1"/>
</dbReference>
<dbReference type="Pfam" id="PF12833">
    <property type="entry name" value="HTH_18"/>
    <property type="match status" value="1"/>
</dbReference>
<dbReference type="EMBL" id="FNRL01000001">
    <property type="protein sequence ID" value="SDZ95887.1"/>
    <property type="molecule type" value="Genomic_DNA"/>
</dbReference>
<dbReference type="STRING" id="408074.SAMN05660909_00334"/>
<evidence type="ECO:0000256" key="3">
    <source>
        <dbReference type="ARBA" id="ARBA00023163"/>
    </source>
</evidence>
<protein>
    <submittedName>
        <fullName evidence="5">AraC-type DNA-binding protein</fullName>
    </submittedName>
</protein>
<accession>A0A1H3X914</accession>
<dbReference type="Proteomes" id="UP000199656">
    <property type="component" value="Unassembled WGS sequence"/>
</dbReference>
<dbReference type="OrthoDB" id="799767at2"/>
<feature type="domain" description="HTH araC/xylS-type" evidence="4">
    <location>
        <begin position="194"/>
        <end position="292"/>
    </location>
</feature>
<sequence length="293" mass="33617">MQKEERPVIQMTDWWTDNIRLTHTHTSFDHLQPFTASADNDVVRLHFGLQGNYAFNYKQLGQHYDLIGGHHNLMYSKGFDIEIIPKSKVIETFGIQFPVEQFIAYTQNGSEQLQRFADAILAGKSVMLADRWSGLTIRIQEVINDIRSCKYEDPLRKLFLLSKSLELLVLSASAYESQVASPFIKTSADKEKIIAVRDLINSRLSDPPGLTEIAKIVQLNEYKLKRGFKEIFQTTIFDYLTGQRLQLANRYLQDTSKTSAEIAYELGYTSPQHFNNAFKKRFGVTPNSVRLNP</sequence>
<dbReference type="SMART" id="SM00342">
    <property type="entry name" value="HTH_ARAC"/>
    <property type="match status" value="1"/>
</dbReference>
<evidence type="ECO:0000256" key="2">
    <source>
        <dbReference type="ARBA" id="ARBA00023125"/>
    </source>
</evidence>
<dbReference type="SUPFAM" id="SSF46689">
    <property type="entry name" value="Homeodomain-like"/>
    <property type="match status" value="2"/>
</dbReference>
<proteinExistence type="predicted"/>
<evidence type="ECO:0000313" key="5">
    <source>
        <dbReference type="EMBL" id="SDZ95887.1"/>
    </source>
</evidence>
<organism evidence="5 6">
    <name type="scientific">Chitinophaga terrae</name>
    <name type="common">ex Kim and Jung 2007</name>
    <dbReference type="NCBI Taxonomy" id="408074"/>
    <lineage>
        <taxon>Bacteria</taxon>
        <taxon>Pseudomonadati</taxon>
        <taxon>Bacteroidota</taxon>
        <taxon>Chitinophagia</taxon>
        <taxon>Chitinophagales</taxon>
        <taxon>Chitinophagaceae</taxon>
        <taxon>Chitinophaga</taxon>
    </lineage>
</organism>
<keyword evidence="6" id="KW-1185">Reference proteome</keyword>
<dbReference type="Gene3D" id="1.10.10.60">
    <property type="entry name" value="Homeodomain-like"/>
    <property type="match status" value="2"/>
</dbReference>
<dbReference type="PANTHER" id="PTHR47893:SF1">
    <property type="entry name" value="REGULATORY PROTEIN PCHR"/>
    <property type="match status" value="1"/>
</dbReference>
<gene>
    <name evidence="5" type="ORF">SAMN05660909_00334</name>
</gene>
<evidence type="ECO:0000256" key="1">
    <source>
        <dbReference type="ARBA" id="ARBA00023015"/>
    </source>
</evidence>
<dbReference type="GO" id="GO:0003700">
    <property type="term" value="F:DNA-binding transcription factor activity"/>
    <property type="evidence" value="ECO:0007669"/>
    <property type="project" value="InterPro"/>
</dbReference>
<dbReference type="InterPro" id="IPR009057">
    <property type="entry name" value="Homeodomain-like_sf"/>
</dbReference>
<dbReference type="PANTHER" id="PTHR47893">
    <property type="entry name" value="REGULATORY PROTEIN PCHR"/>
    <property type="match status" value="1"/>
</dbReference>
<reference evidence="6" key="1">
    <citation type="submission" date="2016-10" db="EMBL/GenBank/DDBJ databases">
        <authorList>
            <person name="Varghese N."/>
            <person name="Submissions S."/>
        </authorList>
    </citation>
    <scope>NUCLEOTIDE SEQUENCE [LARGE SCALE GENOMIC DNA]</scope>
    <source>
        <strain evidence="6">DSM 23920</strain>
    </source>
</reference>
<keyword evidence="1" id="KW-0805">Transcription regulation</keyword>
<keyword evidence="2 5" id="KW-0238">DNA-binding</keyword>
<evidence type="ECO:0000259" key="4">
    <source>
        <dbReference type="PROSITE" id="PS01124"/>
    </source>
</evidence>
<keyword evidence="3" id="KW-0804">Transcription</keyword>
<evidence type="ECO:0000313" key="6">
    <source>
        <dbReference type="Proteomes" id="UP000199656"/>
    </source>
</evidence>
<dbReference type="PRINTS" id="PR00032">
    <property type="entry name" value="HTHARAC"/>
</dbReference>
<name>A0A1H3X914_9BACT</name>